<evidence type="ECO:0000313" key="4">
    <source>
        <dbReference type="Proteomes" id="UP000019132"/>
    </source>
</evidence>
<dbReference type="Proteomes" id="UP000019132">
    <property type="component" value="Unassembled WGS sequence"/>
</dbReference>
<dbReference type="OMA" id="GHSWIDC"/>
<dbReference type="InterPro" id="IPR055915">
    <property type="entry name" value="DUF7492"/>
</dbReference>
<accession>K3WLE7</accession>
<dbReference type="InParanoid" id="K3WLE7"/>
<protein>
    <recommendedName>
        <fullName evidence="2">DUF7492 domain-containing protein</fullName>
    </recommendedName>
</protein>
<dbReference type="EMBL" id="GL376573">
    <property type="status" value="NOT_ANNOTATED_CDS"/>
    <property type="molecule type" value="Genomic_DNA"/>
</dbReference>
<reference evidence="3" key="3">
    <citation type="submission" date="2015-02" db="UniProtKB">
        <authorList>
            <consortium name="EnsemblProtists"/>
        </authorList>
    </citation>
    <scope>IDENTIFICATION</scope>
    <source>
        <strain evidence="3">DAOM BR144</strain>
    </source>
</reference>
<evidence type="ECO:0000313" key="3">
    <source>
        <dbReference type="EnsemblProtists" id="PYU1_T005789"/>
    </source>
</evidence>
<feature type="chain" id="PRO_5003868051" description="DUF7492 domain-containing protein" evidence="1">
    <location>
        <begin position="29"/>
        <end position="246"/>
    </location>
</feature>
<dbReference type="EnsemblProtists" id="PYU1_T005789">
    <property type="protein sequence ID" value="PYU1_T005789"/>
    <property type="gene ID" value="PYU1_G005778"/>
</dbReference>
<dbReference type="eggNOG" id="ENOG502RWJ1">
    <property type="taxonomic scope" value="Eukaryota"/>
</dbReference>
<evidence type="ECO:0000259" key="2">
    <source>
        <dbReference type="Pfam" id="PF24320"/>
    </source>
</evidence>
<proteinExistence type="predicted"/>
<keyword evidence="1" id="KW-0732">Signal</keyword>
<reference evidence="4" key="1">
    <citation type="journal article" date="2010" name="Genome Biol.">
        <title>Genome sequence of the necrotrophic plant pathogen Pythium ultimum reveals original pathogenicity mechanisms and effector repertoire.</title>
        <authorList>
            <person name="Levesque C.A."/>
            <person name="Brouwer H."/>
            <person name="Cano L."/>
            <person name="Hamilton J.P."/>
            <person name="Holt C."/>
            <person name="Huitema E."/>
            <person name="Raffaele S."/>
            <person name="Robideau G.P."/>
            <person name="Thines M."/>
            <person name="Win J."/>
            <person name="Zerillo M.M."/>
            <person name="Beakes G.W."/>
            <person name="Boore J.L."/>
            <person name="Busam D."/>
            <person name="Dumas B."/>
            <person name="Ferriera S."/>
            <person name="Fuerstenberg S.I."/>
            <person name="Gachon C.M."/>
            <person name="Gaulin E."/>
            <person name="Govers F."/>
            <person name="Grenville-Briggs L."/>
            <person name="Horner N."/>
            <person name="Hostetler J."/>
            <person name="Jiang R.H."/>
            <person name="Johnson J."/>
            <person name="Krajaejun T."/>
            <person name="Lin H."/>
            <person name="Meijer H.J."/>
            <person name="Moore B."/>
            <person name="Morris P."/>
            <person name="Phuntmart V."/>
            <person name="Puiu D."/>
            <person name="Shetty J."/>
            <person name="Stajich J.E."/>
            <person name="Tripathy S."/>
            <person name="Wawra S."/>
            <person name="van West P."/>
            <person name="Whitty B.R."/>
            <person name="Coutinho P.M."/>
            <person name="Henrissat B."/>
            <person name="Martin F."/>
            <person name="Thomas P.D."/>
            <person name="Tyler B.M."/>
            <person name="De Vries R.P."/>
            <person name="Kamoun S."/>
            <person name="Yandell M."/>
            <person name="Tisserat N."/>
            <person name="Buell C.R."/>
        </authorList>
    </citation>
    <scope>NUCLEOTIDE SEQUENCE</scope>
    <source>
        <strain evidence="4">DAOM:BR144</strain>
    </source>
</reference>
<dbReference type="STRING" id="431595.K3WLE7"/>
<reference evidence="4" key="2">
    <citation type="submission" date="2010-04" db="EMBL/GenBank/DDBJ databases">
        <authorList>
            <person name="Buell R."/>
            <person name="Hamilton J."/>
            <person name="Hostetler J."/>
        </authorList>
    </citation>
    <scope>NUCLEOTIDE SEQUENCE [LARGE SCALE GENOMIC DNA]</scope>
    <source>
        <strain evidence="4">DAOM:BR144</strain>
    </source>
</reference>
<feature type="domain" description="DUF7492" evidence="2">
    <location>
        <begin position="61"/>
        <end position="229"/>
    </location>
</feature>
<evidence type="ECO:0000256" key="1">
    <source>
        <dbReference type="SAM" id="SignalP"/>
    </source>
</evidence>
<dbReference type="AlphaFoldDB" id="K3WLE7"/>
<name>K3WLE7_GLOUD</name>
<dbReference type="HOGENOM" id="CLU_041623_1_0_1"/>
<sequence>MPRWSSPAGTVALSVALWCALLSPTAVAHTWIDCIDTDRSVVYDNARNWIFGGAAGNGLCEGYMKNYPGRGDPDINTKMTFKILMADVAKGAPVCTSEPAVYGDLSWRKRIQVAPGKTFYYAYLENGHITKDKAGRGTFYGVYWTGQPETELTLTTELTDARLVDGKLHDFDDKNCGQTFEDGDFDGTIKSGRAGNDFSCVGEVTVPVGTKPGVYNMVWFWRFYNEDGGNSDIMTTGGHFGGAAWR</sequence>
<organism evidence="3 4">
    <name type="scientific">Globisporangium ultimum (strain ATCC 200006 / CBS 805.95 / DAOM BR144)</name>
    <name type="common">Pythium ultimum</name>
    <dbReference type="NCBI Taxonomy" id="431595"/>
    <lineage>
        <taxon>Eukaryota</taxon>
        <taxon>Sar</taxon>
        <taxon>Stramenopiles</taxon>
        <taxon>Oomycota</taxon>
        <taxon>Peronosporomycetes</taxon>
        <taxon>Pythiales</taxon>
        <taxon>Pythiaceae</taxon>
        <taxon>Globisporangium</taxon>
    </lineage>
</organism>
<dbReference type="VEuPathDB" id="FungiDB:PYU1_G005778"/>
<dbReference type="Pfam" id="PF24320">
    <property type="entry name" value="DUF7492"/>
    <property type="match status" value="1"/>
</dbReference>
<feature type="signal peptide" evidence="1">
    <location>
        <begin position="1"/>
        <end position="28"/>
    </location>
</feature>
<keyword evidence="4" id="KW-1185">Reference proteome</keyword>